<dbReference type="InterPro" id="IPR015813">
    <property type="entry name" value="Pyrv/PenolPyrv_kinase-like_dom"/>
</dbReference>
<dbReference type="RefSeq" id="WP_242710520.1">
    <property type="nucleotide sequence ID" value="NZ_JALDAX010000006.1"/>
</dbReference>
<dbReference type="Pfam" id="PF03328">
    <property type="entry name" value="HpcH_HpaI"/>
    <property type="match status" value="1"/>
</dbReference>
<proteinExistence type="inferred from homology"/>
<keyword evidence="3 5" id="KW-0456">Lyase</keyword>
<dbReference type="GO" id="GO:0016829">
    <property type="term" value="F:lyase activity"/>
    <property type="evidence" value="ECO:0007669"/>
    <property type="project" value="UniProtKB-KW"/>
</dbReference>
<evidence type="ECO:0000256" key="3">
    <source>
        <dbReference type="ARBA" id="ARBA00023239"/>
    </source>
</evidence>
<dbReference type="InterPro" id="IPR040442">
    <property type="entry name" value="Pyrv_kinase-like_dom_sf"/>
</dbReference>
<feature type="domain" description="HpcH/HpaI aldolase/citrate lyase" evidence="4">
    <location>
        <begin position="19"/>
        <end position="228"/>
    </location>
</feature>
<dbReference type="Proteomes" id="UP001165270">
    <property type="component" value="Unassembled WGS sequence"/>
</dbReference>
<evidence type="ECO:0000313" key="6">
    <source>
        <dbReference type="Proteomes" id="UP001165270"/>
    </source>
</evidence>
<protein>
    <submittedName>
        <fullName evidence="5">Aldolase/citrate lyase family protein</fullName>
    </submittedName>
</protein>
<dbReference type="InterPro" id="IPR005000">
    <property type="entry name" value="Aldolase/citrate-lyase_domain"/>
</dbReference>
<dbReference type="InterPro" id="IPR050251">
    <property type="entry name" value="HpcH-HpaI_aldolase"/>
</dbReference>
<dbReference type="PANTHER" id="PTHR30502">
    <property type="entry name" value="2-KETO-3-DEOXY-L-RHAMNONATE ALDOLASE"/>
    <property type="match status" value="1"/>
</dbReference>
<comment type="similarity">
    <text evidence="1">Belongs to the HpcH/HpaI aldolase family.</text>
</comment>
<evidence type="ECO:0000259" key="4">
    <source>
        <dbReference type="Pfam" id="PF03328"/>
    </source>
</evidence>
<organism evidence="5 6">
    <name type="scientific">Streptomyces spinosisporus</name>
    <dbReference type="NCBI Taxonomy" id="2927582"/>
    <lineage>
        <taxon>Bacteria</taxon>
        <taxon>Bacillati</taxon>
        <taxon>Actinomycetota</taxon>
        <taxon>Actinomycetes</taxon>
        <taxon>Kitasatosporales</taxon>
        <taxon>Streptomycetaceae</taxon>
        <taxon>Streptomyces</taxon>
    </lineage>
</organism>
<dbReference type="Gene3D" id="3.20.20.60">
    <property type="entry name" value="Phosphoenolpyruvate-binding domains"/>
    <property type="match status" value="1"/>
</dbReference>
<evidence type="ECO:0000313" key="5">
    <source>
        <dbReference type="EMBL" id="MCI3241718.1"/>
    </source>
</evidence>
<keyword evidence="6" id="KW-1185">Reference proteome</keyword>
<comment type="caution">
    <text evidence="5">The sequence shown here is derived from an EMBL/GenBank/DDBJ whole genome shotgun (WGS) entry which is preliminary data.</text>
</comment>
<keyword evidence="2" id="KW-0479">Metal-binding</keyword>
<accession>A0ABS9XI13</accession>
<name>A0ABS9XI13_9ACTN</name>
<reference evidence="5" key="1">
    <citation type="submission" date="2022-03" db="EMBL/GenBank/DDBJ databases">
        <title>Streptomyces 7R015 and 7R016 isolated from Barleria lupulina in Thailand.</title>
        <authorList>
            <person name="Kanchanasin P."/>
            <person name="Phongsopitanun W."/>
            <person name="Tanasupawat S."/>
        </authorList>
    </citation>
    <scope>NUCLEOTIDE SEQUENCE</scope>
    <source>
        <strain evidence="5">7R016</strain>
    </source>
</reference>
<gene>
    <name evidence="5" type="ORF">MQN93_18535</name>
</gene>
<evidence type="ECO:0000256" key="2">
    <source>
        <dbReference type="ARBA" id="ARBA00022723"/>
    </source>
</evidence>
<dbReference type="PANTHER" id="PTHR30502:SF0">
    <property type="entry name" value="PHOSPHOENOLPYRUVATE CARBOXYLASE FAMILY PROTEIN"/>
    <property type="match status" value="1"/>
</dbReference>
<sequence>MTTWAPVSGTGVWSLLGAAAAEAVSHGSPGWIGLDAQHGFYDDRSIRDTLHAVTAADVLVRVRSLDAGEIGRALDAGARGVVVPMIESAETAARAAAAVRYPPVGSRSWGPFAPYWGRAEVGVEEANRQVVCGVMVETRAGLDHVDEIAATPGVDMIFVGPYDLALSLGTPLDALIAGDKGELQSVVSACRARDVIPGVYAGSPARARQLAALGFEVVAARSDRDLLIDGVGTLG</sequence>
<dbReference type="SUPFAM" id="SSF51621">
    <property type="entry name" value="Phosphoenolpyruvate/pyruvate domain"/>
    <property type="match status" value="1"/>
</dbReference>
<dbReference type="EMBL" id="JALDAX010000006">
    <property type="protein sequence ID" value="MCI3241718.1"/>
    <property type="molecule type" value="Genomic_DNA"/>
</dbReference>
<evidence type="ECO:0000256" key="1">
    <source>
        <dbReference type="ARBA" id="ARBA00005568"/>
    </source>
</evidence>